<evidence type="ECO:0000256" key="3">
    <source>
        <dbReference type="PIRSR" id="PIRSR001221-1"/>
    </source>
</evidence>
<evidence type="ECO:0000313" key="6">
    <source>
        <dbReference type="EMBL" id="KAG2388485.1"/>
    </source>
</evidence>
<name>A0AA88GWV9_NAELO</name>
<dbReference type="Pfam" id="PF01425">
    <property type="entry name" value="Amidase"/>
    <property type="match status" value="1"/>
</dbReference>
<dbReference type="InterPro" id="IPR020556">
    <property type="entry name" value="Amidase_CS"/>
</dbReference>
<feature type="binding site" evidence="4">
    <location>
        <position position="182"/>
    </location>
    <ligand>
        <name>substrate</name>
    </ligand>
</feature>
<evidence type="ECO:0000313" key="7">
    <source>
        <dbReference type="Proteomes" id="UP000816034"/>
    </source>
</evidence>
<feature type="active site" description="Charge relay system" evidence="3">
    <location>
        <position position="107"/>
    </location>
</feature>
<dbReference type="InterPro" id="IPR052096">
    <property type="entry name" value="Endocannabinoid_amidase"/>
</dbReference>
<dbReference type="PROSITE" id="PS00571">
    <property type="entry name" value="AMIDASES"/>
    <property type="match status" value="1"/>
</dbReference>
<dbReference type="PANTHER" id="PTHR45847">
    <property type="entry name" value="FATTY ACID AMIDE HYDROLASE"/>
    <property type="match status" value="1"/>
</dbReference>
<dbReference type="PIRSF" id="PIRSF001221">
    <property type="entry name" value="Amidase_fungi"/>
    <property type="match status" value="1"/>
</dbReference>
<evidence type="ECO:0000256" key="4">
    <source>
        <dbReference type="PIRSR" id="PIRSR001221-2"/>
    </source>
</evidence>
<dbReference type="GO" id="GO:0009062">
    <property type="term" value="P:fatty acid catabolic process"/>
    <property type="evidence" value="ECO:0007669"/>
    <property type="project" value="TreeGrafter"/>
</dbReference>
<dbReference type="Proteomes" id="UP000816034">
    <property type="component" value="Unassembled WGS sequence"/>
</dbReference>
<dbReference type="InterPro" id="IPR023631">
    <property type="entry name" value="Amidase_dom"/>
</dbReference>
<dbReference type="GO" id="GO:0017064">
    <property type="term" value="F:fatty acid amide hydrolase activity"/>
    <property type="evidence" value="ECO:0007669"/>
    <property type="project" value="TreeGrafter"/>
</dbReference>
<dbReference type="EMBL" id="PYSW02000010">
    <property type="protein sequence ID" value="KAG2388485.1"/>
    <property type="molecule type" value="Genomic_DNA"/>
</dbReference>
<feature type="active site" description="Acyl-ester intermediate" evidence="3">
    <location>
        <position position="206"/>
    </location>
</feature>
<dbReference type="PANTHER" id="PTHR45847:SF6">
    <property type="entry name" value="FATTY ACID AMIDE HYDROLASE"/>
    <property type="match status" value="1"/>
</dbReference>
<reference evidence="6 7" key="1">
    <citation type="journal article" date="2018" name="BMC Genomics">
        <title>The genome of Naegleria lovaniensis, the basis for a comparative approach to unravel pathogenicity factors of the human pathogenic amoeba N. fowleri.</title>
        <authorList>
            <person name="Liechti N."/>
            <person name="Schurch N."/>
            <person name="Bruggmann R."/>
            <person name="Wittwer M."/>
        </authorList>
    </citation>
    <scope>NUCLEOTIDE SEQUENCE [LARGE SCALE GENOMIC DNA]</scope>
    <source>
        <strain evidence="6 7">ATCC 30569</strain>
    </source>
</reference>
<dbReference type="Gene3D" id="3.90.1300.10">
    <property type="entry name" value="Amidase signature (AS) domain"/>
    <property type="match status" value="1"/>
</dbReference>
<organism evidence="6 7">
    <name type="scientific">Naegleria lovaniensis</name>
    <name type="common">Amoeba</name>
    <dbReference type="NCBI Taxonomy" id="51637"/>
    <lineage>
        <taxon>Eukaryota</taxon>
        <taxon>Discoba</taxon>
        <taxon>Heterolobosea</taxon>
        <taxon>Tetramitia</taxon>
        <taxon>Eutetramitia</taxon>
        <taxon>Vahlkampfiidae</taxon>
        <taxon>Naegleria</taxon>
    </lineage>
</organism>
<protein>
    <recommendedName>
        <fullName evidence="5">Amidase domain-containing protein</fullName>
    </recommendedName>
</protein>
<dbReference type="RefSeq" id="XP_044552477.1">
    <property type="nucleotide sequence ID" value="XM_044696355.1"/>
</dbReference>
<feature type="domain" description="Amidase" evidence="5">
    <location>
        <begin position="31"/>
        <end position="540"/>
    </location>
</feature>
<feature type="active site" description="Charge relay system" evidence="3">
    <location>
        <position position="182"/>
    </location>
</feature>
<evidence type="ECO:0000259" key="5">
    <source>
        <dbReference type="Pfam" id="PF01425"/>
    </source>
</evidence>
<accession>A0AA88GWV9</accession>
<comment type="similarity">
    <text evidence="1">Belongs to the amidase family.</text>
</comment>
<feature type="binding site" evidence="4">
    <location>
        <begin position="203"/>
        <end position="206"/>
    </location>
    <ligand>
        <name>substrate</name>
    </ligand>
</feature>
<dbReference type="AlphaFoldDB" id="A0AA88GWV9"/>
<comment type="caution">
    <text evidence="6">The sequence shown here is derived from an EMBL/GenBank/DDBJ whole genome shotgun (WGS) entry which is preliminary data.</text>
</comment>
<keyword evidence="2" id="KW-0378">Hydrolase</keyword>
<proteinExistence type="inferred from homology"/>
<dbReference type="GO" id="GO:0004040">
    <property type="term" value="F:amidase activity"/>
    <property type="evidence" value="ECO:0007669"/>
    <property type="project" value="TreeGrafter"/>
</dbReference>
<keyword evidence="7" id="KW-1185">Reference proteome</keyword>
<dbReference type="SUPFAM" id="SSF75304">
    <property type="entry name" value="Amidase signature (AS) enzymes"/>
    <property type="match status" value="1"/>
</dbReference>
<dbReference type="InterPro" id="IPR036928">
    <property type="entry name" value="AS_sf"/>
</dbReference>
<sequence>MNANLRCNNLHCLELREISERVLRNEISVLEVIDYFIQRIERMDTTVHAVCVKLFDQAREQASEMDNFISRERQFAQQQKQHEWNESAWIEKMLSAKPLLGIPFTVKESIHVKSTPTTSGLTTLKHVLSDHDSILVTRFKESGAILIGKTNVPQMLCGDFSENPVYGRTCNPFNRERSSGGSSSGEGAVIAYGGSILGIGSDIGGSIRLPSAHCGVYGLKPTSGRLTMHGHFVLYEGMESVQCQMGPMARRVSSLITSMKVLTQYPYDDYSSGFSHEALRIPPVELRDPNLVDISKLRIAVFYDNEILSISKSCERALNETVHALKEMGAHVETISLQHLDLYWEWRNYVKLLMGDGMVEFRSKAQGSQLVDEVKVPYYLSLFPNFVLNFFATLTRWMGQTIMGHSFTTFTEISVPQQRQAVSRRDAFNIKFMKILDEGKFDAVLCPATSIPAHRHADSSFVIPSMAYAHLFNYLGLPAGVCPITRVREGENDSVEFSSVATQNSKDMTFQYCKKTLQNSAGLPIGVQVAARYWREDIVLGIMKHIEQYFENNEDYPLNHDHTTTQ</sequence>
<dbReference type="GeneID" id="68093111"/>
<feature type="binding site" evidence="4">
    <location>
        <position position="156"/>
    </location>
    <ligand>
        <name>substrate</name>
    </ligand>
</feature>
<evidence type="ECO:0000256" key="1">
    <source>
        <dbReference type="ARBA" id="ARBA00009199"/>
    </source>
</evidence>
<gene>
    <name evidence="6" type="ORF">C9374_000649</name>
</gene>
<evidence type="ECO:0000256" key="2">
    <source>
        <dbReference type="ARBA" id="ARBA00022801"/>
    </source>
</evidence>